<accession>A0A1W1YUA0</accession>
<dbReference type="GO" id="GO:0003677">
    <property type="term" value="F:DNA binding"/>
    <property type="evidence" value="ECO:0007669"/>
    <property type="project" value="UniProtKB-UniRule"/>
</dbReference>
<protein>
    <submittedName>
        <fullName evidence="8">Integron integrase</fullName>
    </submittedName>
</protein>
<keyword evidence="9" id="KW-1185">Reference proteome</keyword>
<dbReference type="STRING" id="1121400.SAMN02746065_101376"/>
<dbReference type="PANTHER" id="PTHR30349:SF64">
    <property type="entry name" value="PROPHAGE INTEGRASE INTD-RELATED"/>
    <property type="match status" value="1"/>
</dbReference>
<evidence type="ECO:0000313" key="9">
    <source>
        <dbReference type="Proteomes" id="UP000192418"/>
    </source>
</evidence>
<evidence type="ECO:0000256" key="1">
    <source>
        <dbReference type="ARBA" id="ARBA00008857"/>
    </source>
</evidence>
<dbReference type="PROSITE" id="PS51898">
    <property type="entry name" value="TYR_RECOMBINASE"/>
    <property type="match status" value="1"/>
</dbReference>
<dbReference type="InterPro" id="IPR013762">
    <property type="entry name" value="Integrase-like_cat_sf"/>
</dbReference>
<evidence type="ECO:0000256" key="2">
    <source>
        <dbReference type="ARBA" id="ARBA00022908"/>
    </source>
</evidence>
<dbReference type="PANTHER" id="PTHR30349">
    <property type="entry name" value="PHAGE INTEGRASE-RELATED"/>
    <property type="match status" value="1"/>
</dbReference>
<dbReference type="OrthoDB" id="9801717at2"/>
<sequence length="440" mass="51489">MKIIPQVLLKQFDALLCNKNISQERQPYYRKWLRYYLDFCHKYNHPAKVSDSLPLFINKIRAKNQTIQQQKQAYNAILLYYELLDIHPHWLNAPPGMSMVLEKKASFHAKLPNEDQWHEVYKKLGAEIKIRHYSPKTHKAYSIWTRKFQHFMKNKAPDLLTVEDVKAFLTSLAVESKVSASSQNQAFNALLFFFRHCLGREFGKVDGVVRAKRKPYIPVVLSRQEVDLIIGKLRYPYDLVVKFLYGCGLRLGECMNIRINNFNLDAGVLTIHDGKGKKDRTLPLPEVILPEIHRQFDAVRLLHRQDLDQGIAGAFMFDSIEKKYKNAGREFHWQWFFPAKDLTWVPDAGEYRRAHLHDRHVQKAIKSVVQRAQLTKRATAHTFRHSFASHLLQANYDIRTIQELLGHSDIRTTMIYTHTVKSRTIKKTKSPLDIDPSEMK</sequence>
<dbReference type="InterPro" id="IPR044068">
    <property type="entry name" value="CB"/>
</dbReference>
<dbReference type="InterPro" id="IPR011946">
    <property type="entry name" value="Integrase_integron-type"/>
</dbReference>
<dbReference type="EMBL" id="FWXY01000001">
    <property type="protein sequence ID" value="SMC39724.1"/>
    <property type="molecule type" value="Genomic_DNA"/>
</dbReference>
<dbReference type="InterPro" id="IPR002104">
    <property type="entry name" value="Integrase_catalytic"/>
</dbReference>
<gene>
    <name evidence="8" type="ORF">SAMN02746065_101376</name>
</gene>
<evidence type="ECO:0000256" key="3">
    <source>
        <dbReference type="ARBA" id="ARBA00023125"/>
    </source>
</evidence>
<evidence type="ECO:0000259" key="6">
    <source>
        <dbReference type="PROSITE" id="PS51898"/>
    </source>
</evidence>
<dbReference type="GO" id="GO:0006310">
    <property type="term" value="P:DNA recombination"/>
    <property type="evidence" value="ECO:0007669"/>
    <property type="project" value="UniProtKB-KW"/>
</dbReference>
<dbReference type="AlphaFoldDB" id="A0A1W1YUA0"/>
<dbReference type="Proteomes" id="UP000192418">
    <property type="component" value="Unassembled WGS sequence"/>
</dbReference>
<dbReference type="InterPro" id="IPR004107">
    <property type="entry name" value="Integrase_SAM-like_N"/>
</dbReference>
<feature type="domain" description="Core-binding (CB)" evidence="7">
    <location>
        <begin position="115"/>
        <end position="198"/>
    </location>
</feature>
<name>A0A1W1YUA0_9BACT</name>
<dbReference type="InterPro" id="IPR010998">
    <property type="entry name" value="Integrase_recombinase_N"/>
</dbReference>
<keyword evidence="2" id="KW-0229">DNA integration</keyword>
<dbReference type="GO" id="GO:0015074">
    <property type="term" value="P:DNA integration"/>
    <property type="evidence" value="ECO:0007669"/>
    <property type="project" value="UniProtKB-KW"/>
</dbReference>
<organism evidence="8 9">
    <name type="scientific">Desulfocicer vacuolatum DSM 3385</name>
    <dbReference type="NCBI Taxonomy" id="1121400"/>
    <lineage>
        <taxon>Bacteria</taxon>
        <taxon>Pseudomonadati</taxon>
        <taxon>Thermodesulfobacteriota</taxon>
        <taxon>Desulfobacteria</taxon>
        <taxon>Desulfobacterales</taxon>
        <taxon>Desulfobacteraceae</taxon>
        <taxon>Desulfocicer</taxon>
    </lineage>
</organism>
<dbReference type="Gene3D" id="1.10.443.10">
    <property type="entry name" value="Intergrase catalytic core"/>
    <property type="match status" value="1"/>
</dbReference>
<dbReference type="Pfam" id="PF13495">
    <property type="entry name" value="Phage_int_SAM_4"/>
    <property type="match status" value="1"/>
</dbReference>
<dbReference type="NCBIfam" id="TIGR02249">
    <property type="entry name" value="integrase_gron"/>
    <property type="match status" value="1"/>
</dbReference>
<reference evidence="8 9" key="1">
    <citation type="submission" date="2017-04" db="EMBL/GenBank/DDBJ databases">
        <authorList>
            <person name="Afonso C.L."/>
            <person name="Miller P.J."/>
            <person name="Scott M.A."/>
            <person name="Spackman E."/>
            <person name="Goraichik I."/>
            <person name="Dimitrov K.M."/>
            <person name="Suarez D.L."/>
            <person name="Swayne D.E."/>
        </authorList>
    </citation>
    <scope>NUCLEOTIDE SEQUENCE [LARGE SCALE GENOMIC DNA]</scope>
    <source>
        <strain evidence="8 9">DSM 3385</strain>
    </source>
</reference>
<dbReference type="InterPro" id="IPR050090">
    <property type="entry name" value="Tyrosine_recombinase_XerCD"/>
</dbReference>
<dbReference type="PROSITE" id="PS51900">
    <property type="entry name" value="CB"/>
    <property type="match status" value="1"/>
</dbReference>
<dbReference type="Gene3D" id="1.10.150.130">
    <property type="match status" value="2"/>
</dbReference>
<keyword evidence="4" id="KW-0233">DNA recombination</keyword>
<proteinExistence type="inferred from homology"/>
<dbReference type="Pfam" id="PF00589">
    <property type="entry name" value="Phage_integrase"/>
    <property type="match status" value="1"/>
</dbReference>
<feature type="domain" description="Tyr recombinase" evidence="6">
    <location>
        <begin position="216"/>
        <end position="429"/>
    </location>
</feature>
<evidence type="ECO:0000313" key="8">
    <source>
        <dbReference type="EMBL" id="SMC39724.1"/>
    </source>
</evidence>
<evidence type="ECO:0000256" key="5">
    <source>
        <dbReference type="PROSITE-ProRule" id="PRU01248"/>
    </source>
</evidence>
<dbReference type="SUPFAM" id="SSF56349">
    <property type="entry name" value="DNA breaking-rejoining enzymes"/>
    <property type="match status" value="1"/>
</dbReference>
<keyword evidence="3 5" id="KW-0238">DNA-binding</keyword>
<evidence type="ECO:0000256" key="4">
    <source>
        <dbReference type="ARBA" id="ARBA00023172"/>
    </source>
</evidence>
<evidence type="ECO:0000259" key="7">
    <source>
        <dbReference type="PROSITE" id="PS51900"/>
    </source>
</evidence>
<dbReference type="InterPro" id="IPR011010">
    <property type="entry name" value="DNA_brk_join_enz"/>
</dbReference>
<comment type="similarity">
    <text evidence="1">Belongs to the 'phage' integrase family.</text>
</comment>